<gene>
    <name evidence="1" type="ORF">BU23DRAFT_431957</name>
</gene>
<name>A0A6A5VHD7_9PLEO</name>
<feature type="non-terminal residue" evidence="1">
    <location>
        <position position="139"/>
    </location>
</feature>
<protein>
    <submittedName>
        <fullName evidence="1">Uncharacterized protein</fullName>
    </submittedName>
</protein>
<proteinExistence type="predicted"/>
<accession>A0A6A5VHD7</accession>
<organism evidence="1 2">
    <name type="scientific">Bimuria novae-zelandiae CBS 107.79</name>
    <dbReference type="NCBI Taxonomy" id="1447943"/>
    <lineage>
        <taxon>Eukaryota</taxon>
        <taxon>Fungi</taxon>
        <taxon>Dikarya</taxon>
        <taxon>Ascomycota</taxon>
        <taxon>Pezizomycotina</taxon>
        <taxon>Dothideomycetes</taxon>
        <taxon>Pleosporomycetidae</taxon>
        <taxon>Pleosporales</taxon>
        <taxon>Massarineae</taxon>
        <taxon>Didymosphaeriaceae</taxon>
        <taxon>Bimuria</taxon>
    </lineage>
</organism>
<dbReference type="AlphaFoldDB" id="A0A6A5VHD7"/>
<dbReference type="EMBL" id="ML976668">
    <property type="protein sequence ID" value="KAF1976090.1"/>
    <property type="molecule type" value="Genomic_DNA"/>
</dbReference>
<keyword evidence="2" id="KW-1185">Reference proteome</keyword>
<sequence length="139" mass="15790">MATIFCCSSFTPYRPRPLDRDGKFTAFINWSMSQKTSAVTDGTPSTTVNSASYAVQLVREKNFGPQESVRYFVPTAGSDFVETSEDSLIEANIEKLNSFKNFKCSSHDKFFEVNLYQKNPSSTHHWRSNLARPSREIDL</sequence>
<dbReference type="OrthoDB" id="10264507at2759"/>
<reference evidence="1" key="1">
    <citation type="journal article" date="2020" name="Stud. Mycol.">
        <title>101 Dothideomycetes genomes: a test case for predicting lifestyles and emergence of pathogens.</title>
        <authorList>
            <person name="Haridas S."/>
            <person name="Albert R."/>
            <person name="Binder M."/>
            <person name="Bloem J."/>
            <person name="Labutti K."/>
            <person name="Salamov A."/>
            <person name="Andreopoulos B."/>
            <person name="Baker S."/>
            <person name="Barry K."/>
            <person name="Bills G."/>
            <person name="Bluhm B."/>
            <person name="Cannon C."/>
            <person name="Castanera R."/>
            <person name="Culley D."/>
            <person name="Daum C."/>
            <person name="Ezra D."/>
            <person name="Gonzalez J."/>
            <person name="Henrissat B."/>
            <person name="Kuo A."/>
            <person name="Liang C."/>
            <person name="Lipzen A."/>
            <person name="Lutzoni F."/>
            <person name="Magnuson J."/>
            <person name="Mondo S."/>
            <person name="Nolan M."/>
            <person name="Ohm R."/>
            <person name="Pangilinan J."/>
            <person name="Park H.-J."/>
            <person name="Ramirez L."/>
            <person name="Alfaro M."/>
            <person name="Sun H."/>
            <person name="Tritt A."/>
            <person name="Yoshinaga Y."/>
            <person name="Zwiers L.-H."/>
            <person name="Turgeon B."/>
            <person name="Goodwin S."/>
            <person name="Spatafora J."/>
            <person name="Crous P."/>
            <person name="Grigoriev I."/>
        </authorList>
    </citation>
    <scope>NUCLEOTIDE SEQUENCE</scope>
    <source>
        <strain evidence="1">CBS 107.79</strain>
    </source>
</reference>
<dbReference type="Proteomes" id="UP000800036">
    <property type="component" value="Unassembled WGS sequence"/>
</dbReference>
<evidence type="ECO:0000313" key="2">
    <source>
        <dbReference type="Proteomes" id="UP000800036"/>
    </source>
</evidence>
<evidence type="ECO:0000313" key="1">
    <source>
        <dbReference type="EMBL" id="KAF1976090.1"/>
    </source>
</evidence>